<feature type="domain" description="Beta-lactamase-related" evidence="2">
    <location>
        <begin position="91"/>
        <end position="406"/>
    </location>
</feature>
<name>A0A6A6I0U6_9PLEO</name>
<keyword evidence="1" id="KW-0732">Signal</keyword>
<dbReference type="AlphaFoldDB" id="A0A6A6I0U6"/>
<proteinExistence type="predicted"/>
<dbReference type="Gene3D" id="3.40.710.10">
    <property type="entry name" value="DD-peptidase/beta-lactamase superfamily"/>
    <property type="match status" value="1"/>
</dbReference>
<dbReference type="InterPro" id="IPR012338">
    <property type="entry name" value="Beta-lactam/transpept-like"/>
</dbReference>
<protein>
    <submittedName>
        <fullName evidence="3">Beta-lactamase/transpeptidase-like protein</fullName>
    </submittedName>
</protein>
<evidence type="ECO:0000256" key="1">
    <source>
        <dbReference type="SAM" id="SignalP"/>
    </source>
</evidence>
<sequence length="455" mass="49244">MGRSIFSSILVSLFLSSPFAAGSCPLYGPVFPTPTNLASSASIKDALQTLTETISASFKSENSSYGPVDSTAAYTVQIFSLESEKPLLEYYHDGTTLSNTTGVQTVDGDTIFRVGSISKLITVYLFLTELGDSLWNDPVTQHIPELRNRTRSEQNPVDYVNWEQITLGAIAGHVAGLPRDFVDLLGLYANDGSYGFPVLPPSEYPACILTATNYTCNREQFFNAINDRQPTFLPNTKATYSNTGMMLLGYALESITGRSYEDILKTALMDPLSLTGTSYSKPDDTKGAIPFNTTFSQWARDFGDGAPMGGLYASTDDLSKIGRSILISTLLDENSTRAWLKPTSYTSSLIGDVGRPWEIFRAADIGPSKRLIDLYTKGGDFGTYHTNLAVVPDYNIGFAIAVGGMGSHIFLDNLIVDTLFPALEIAAREQANGVYAGTYTATNGLNSSLVLNTDA</sequence>
<keyword evidence="4" id="KW-1185">Reference proteome</keyword>
<feature type="signal peptide" evidence="1">
    <location>
        <begin position="1"/>
        <end position="22"/>
    </location>
</feature>
<feature type="chain" id="PRO_5025413042" evidence="1">
    <location>
        <begin position="23"/>
        <end position="455"/>
    </location>
</feature>
<accession>A0A6A6I0U6</accession>
<dbReference type="Proteomes" id="UP000800094">
    <property type="component" value="Unassembled WGS sequence"/>
</dbReference>
<gene>
    <name evidence="3" type="ORF">BU26DRAFT_523224</name>
</gene>
<dbReference type="InterPro" id="IPR001466">
    <property type="entry name" value="Beta-lactam-related"/>
</dbReference>
<organism evidence="3 4">
    <name type="scientific">Trematosphaeria pertusa</name>
    <dbReference type="NCBI Taxonomy" id="390896"/>
    <lineage>
        <taxon>Eukaryota</taxon>
        <taxon>Fungi</taxon>
        <taxon>Dikarya</taxon>
        <taxon>Ascomycota</taxon>
        <taxon>Pezizomycotina</taxon>
        <taxon>Dothideomycetes</taxon>
        <taxon>Pleosporomycetidae</taxon>
        <taxon>Pleosporales</taxon>
        <taxon>Massarineae</taxon>
        <taxon>Trematosphaeriaceae</taxon>
        <taxon>Trematosphaeria</taxon>
    </lineage>
</organism>
<dbReference type="PANTHER" id="PTHR22935:SF97">
    <property type="entry name" value="BETA-LACTAMASE-RELATED DOMAIN-CONTAINING PROTEIN"/>
    <property type="match status" value="1"/>
</dbReference>
<dbReference type="PANTHER" id="PTHR22935">
    <property type="entry name" value="PENICILLIN-BINDING PROTEIN"/>
    <property type="match status" value="1"/>
</dbReference>
<evidence type="ECO:0000313" key="3">
    <source>
        <dbReference type="EMBL" id="KAF2243628.1"/>
    </source>
</evidence>
<reference evidence="3" key="1">
    <citation type="journal article" date="2020" name="Stud. Mycol.">
        <title>101 Dothideomycetes genomes: a test case for predicting lifestyles and emergence of pathogens.</title>
        <authorList>
            <person name="Haridas S."/>
            <person name="Albert R."/>
            <person name="Binder M."/>
            <person name="Bloem J."/>
            <person name="Labutti K."/>
            <person name="Salamov A."/>
            <person name="Andreopoulos B."/>
            <person name="Baker S."/>
            <person name="Barry K."/>
            <person name="Bills G."/>
            <person name="Bluhm B."/>
            <person name="Cannon C."/>
            <person name="Castanera R."/>
            <person name="Culley D."/>
            <person name="Daum C."/>
            <person name="Ezra D."/>
            <person name="Gonzalez J."/>
            <person name="Henrissat B."/>
            <person name="Kuo A."/>
            <person name="Liang C."/>
            <person name="Lipzen A."/>
            <person name="Lutzoni F."/>
            <person name="Magnuson J."/>
            <person name="Mondo S."/>
            <person name="Nolan M."/>
            <person name="Ohm R."/>
            <person name="Pangilinan J."/>
            <person name="Park H.-J."/>
            <person name="Ramirez L."/>
            <person name="Alfaro M."/>
            <person name="Sun H."/>
            <person name="Tritt A."/>
            <person name="Yoshinaga Y."/>
            <person name="Zwiers L.-H."/>
            <person name="Turgeon B."/>
            <person name="Goodwin S."/>
            <person name="Spatafora J."/>
            <person name="Crous P."/>
            <person name="Grigoriev I."/>
        </authorList>
    </citation>
    <scope>NUCLEOTIDE SEQUENCE</scope>
    <source>
        <strain evidence="3">CBS 122368</strain>
    </source>
</reference>
<dbReference type="EMBL" id="ML987204">
    <property type="protein sequence ID" value="KAF2243628.1"/>
    <property type="molecule type" value="Genomic_DNA"/>
</dbReference>
<dbReference type="RefSeq" id="XP_033678632.1">
    <property type="nucleotide sequence ID" value="XM_033829994.1"/>
</dbReference>
<dbReference type="InterPro" id="IPR051478">
    <property type="entry name" value="Beta-lactamase-like_AB/R"/>
</dbReference>
<dbReference type="GeneID" id="54583324"/>
<dbReference type="Pfam" id="PF00144">
    <property type="entry name" value="Beta-lactamase"/>
    <property type="match status" value="1"/>
</dbReference>
<dbReference type="OrthoDB" id="10250282at2759"/>
<dbReference type="SUPFAM" id="SSF56601">
    <property type="entry name" value="beta-lactamase/transpeptidase-like"/>
    <property type="match status" value="1"/>
</dbReference>
<evidence type="ECO:0000313" key="4">
    <source>
        <dbReference type="Proteomes" id="UP000800094"/>
    </source>
</evidence>
<evidence type="ECO:0000259" key="2">
    <source>
        <dbReference type="Pfam" id="PF00144"/>
    </source>
</evidence>
<dbReference type="PROSITE" id="PS51257">
    <property type="entry name" value="PROKAR_LIPOPROTEIN"/>
    <property type="match status" value="1"/>
</dbReference>